<accession>A0AAN1J7Z6</accession>
<dbReference type="Proteomes" id="UP000236649">
    <property type="component" value="Chromosome 1"/>
</dbReference>
<dbReference type="InterPro" id="IPR036890">
    <property type="entry name" value="HATPase_C_sf"/>
</dbReference>
<organism evidence="7 8">
    <name type="scientific">Paraburkholderia hospita</name>
    <dbReference type="NCBI Taxonomy" id="169430"/>
    <lineage>
        <taxon>Bacteria</taxon>
        <taxon>Pseudomonadati</taxon>
        <taxon>Pseudomonadota</taxon>
        <taxon>Betaproteobacteria</taxon>
        <taxon>Burkholderiales</taxon>
        <taxon>Burkholderiaceae</taxon>
        <taxon>Paraburkholderia</taxon>
    </lineage>
</organism>
<dbReference type="EMBL" id="CP026105">
    <property type="protein sequence ID" value="AUT69200.1"/>
    <property type="molecule type" value="Genomic_DNA"/>
</dbReference>
<evidence type="ECO:0000256" key="4">
    <source>
        <dbReference type="ARBA" id="ARBA00022777"/>
    </source>
</evidence>
<dbReference type="RefSeq" id="WP_090838634.1">
    <property type="nucleotide sequence ID" value="NZ_CADFGJ010000066.1"/>
</dbReference>
<dbReference type="GO" id="GO:0004673">
    <property type="term" value="F:protein histidine kinase activity"/>
    <property type="evidence" value="ECO:0007669"/>
    <property type="project" value="UniProtKB-EC"/>
</dbReference>
<dbReference type="KEGG" id="phs:C2L64_13510"/>
<evidence type="ECO:0000313" key="7">
    <source>
        <dbReference type="EMBL" id="AUT69200.1"/>
    </source>
</evidence>
<dbReference type="InterPro" id="IPR005467">
    <property type="entry name" value="His_kinase_dom"/>
</dbReference>
<comment type="catalytic activity">
    <reaction evidence="1">
        <text>ATP + protein L-histidine = ADP + protein N-phospho-L-histidine.</text>
        <dbReference type="EC" id="2.7.13.3"/>
    </reaction>
</comment>
<feature type="domain" description="Histidine kinase" evidence="6">
    <location>
        <begin position="1"/>
        <end position="54"/>
    </location>
</feature>
<keyword evidence="4 7" id="KW-0418">Kinase</keyword>
<dbReference type="PRINTS" id="PR00344">
    <property type="entry name" value="BCTRLSENSOR"/>
</dbReference>
<evidence type="ECO:0000259" key="6">
    <source>
        <dbReference type="PROSITE" id="PS50109"/>
    </source>
</evidence>
<protein>
    <recommendedName>
        <fullName evidence="2">histidine kinase</fullName>
        <ecNumber evidence="2">2.7.13.3</ecNumber>
    </recommendedName>
</protein>
<dbReference type="SUPFAM" id="SSF55874">
    <property type="entry name" value="ATPase domain of HSP90 chaperone/DNA topoisomerase II/histidine kinase"/>
    <property type="match status" value="1"/>
</dbReference>
<name>A0AAN1J7Z6_9BURK</name>
<dbReference type="GO" id="GO:0000160">
    <property type="term" value="P:phosphorelay signal transduction system"/>
    <property type="evidence" value="ECO:0007669"/>
    <property type="project" value="UniProtKB-KW"/>
</dbReference>
<dbReference type="InterPro" id="IPR004358">
    <property type="entry name" value="Sig_transdc_His_kin-like_C"/>
</dbReference>
<dbReference type="PANTHER" id="PTHR43711:SF1">
    <property type="entry name" value="HISTIDINE KINASE 1"/>
    <property type="match status" value="1"/>
</dbReference>
<keyword evidence="3" id="KW-0808">Transferase</keyword>
<gene>
    <name evidence="7" type="ORF">C2L64_13510</name>
</gene>
<dbReference type="InterPro" id="IPR050736">
    <property type="entry name" value="Sensor_HK_Regulatory"/>
</dbReference>
<dbReference type="PANTHER" id="PTHR43711">
    <property type="entry name" value="TWO-COMPONENT HISTIDINE KINASE"/>
    <property type="match status" value="1"/>
</dbReference>
<dbReference type="Gene3D" id="3.30.565.10">
    <property type="entry name" value="Histidine kinase-like ATPase, C-terminal domain"/>
    <property type="match status" value="1"/>
</dbReference>
<evidence type="ECO:0000256" key="2">
    <source>
        <dbReference type="ARBA" id="ARBA00012438"/>
    </source>
</evidence>
<sequence>MEYLFEPFYTTKTTGLGMGLSICRAIIEANGGRLWARADVLSGAIFEFTTPVHSAVSS</sequence>
<evidence type="ECO:0000256" key="5">
    <source>
        <dbReference type="ARBA" id="ARBA00023012"/>
    </source>
</evidence>
<reference evidence="7 8" key="1">
    <citation type="submission" date="2018-01" db="EMBL/GenBank/DDBJ databases">
        <title>Species boundaries and ecological features among Paraburkholderia terrae DSMZ17804T, P. hospita DSMZ17164T and P. caribensis DSMZ13236T.</title>
        <authorList>
            <person name="Pratama A.A."/>
        </authorList>
    </citation>
    <scope>NUCLEOTIDE SEQUENCE [LARGE SCALE GENOMIC DNA]</scope>
    <source>
        <strain evidence="7 8">DSM 17164</strain>
    </source>
</reference>
<evidence type="ECO:0000256" key="3">
    <source>
        <dbReference type="ARBA" id="ARBA00022679"/>
    </source>
</evidence>
<dbReference type="InterPro" id="IPR003594">
    <property type="entry name" value="HATPase_dom"/>
</dbReference>
<dbReference type="AlphaFoldDB" id="A0AAN1J7Z6"/>
<dbReference type="EC" id="2.7.13.3" evidence="2"/>
<proteinExistence type="predicted"/>
<evidence type="ECO:0000256" key="1">
    <source>
        <dbReference type="ARBA" id="ARBA00000085"/>
    </source>
</evidence>
<evidence type="ECO:0000313" key="8">
    <source>
        <dbReference type="Proteomes" id="UP000236649"/>
    </source>
</evidence>
<dbReference type="Pfam" id="PF02518">
    <property type="entry name" value="HATPase_c"/>
    <property type="match status" value="1"/>
</dbReference>
<dbReference type="PROSITE" id="PS50109">
    <property type="entry name" value="HIS_KIN"/>
    <property type="match status" value="1"/>
</dbReference>
<keyword evidence="5" id="KW-0902">Two-component regulatory system</keyword>